<feature type="transmembrane region" description="Helical" evidence="15">
    <location>
        <begin position="631"/>
        <end position="649"/>
    </location>
</feature>
<feature type="region of interest" description="Disordered" evidence="14">
    <location>
        <begin position="1"/>
        <end position="23"/>
    </location>
</feature>
<feature type="domain" description="EF-hand" evidence="16">
    <location>
        <begin position="1739"/>
        <end position="1774"/>
    </location>
</feature>
<evidence type="ECO:0000259" key="16">
    <source>
        <dbReference type="PROSITE" id="PS50222"/>
    </source>
</evidence>
<dbReference type="InterPro" id="IPR011992">
    <property type="entry name" value="EF-hand-dom_pair"/>
</dbReference>
<dbReference type="Proteomes" id="UP001259832">
    <property type="component" value="Unassembled WGS sequence"/>
</dbReference>
<evidence type="ECO:0000256" key="13">
    <source>
        <dbReference type="SAM" id="Coils"/>
    </source>
</evidence>
<evidence type="ECO:0000256" key="7">
    <source>
        <dbReference type="ARBA" id="ARBA00022847"/>
    </source>
</evidence>
<protein>
    <submittedName>
        <fullName evidence="17">Osmoregulated proline transporter OpuE</fullName>
    </submittedName>
</protein>
<gene>
    <name evidence="17" type="ORF">P3T76_015447</name>
</gene>
<dbReference type="Pfam" id="PF13499">
    <property type="entry name" value="EF-hand_7"/>
    <property type="match status" value="1"/>
</dbReference>
<dbReference type="InterPro" id="IPR018247">
    <property type="entry name" value="EF_Hand_1_Ca_BS"/>
</dbReference>
<keyword evidence="6" id="KW-0106">Calcium</keyword>
<evidence type="ECO:0000256" key="6">
    <source>
        <dbReference type="ARBA" id="ARBA00022837"/>
    </source>
</evidence>
<evidence type="ECO:0000313" key="18">
    <source>
        <dbReference type="Proteomes" id="UP001259832"/>
    </source>
</evidence>
<keyword evidence="9" id="KW-0915">Sodium</keyword>
<evidence type="ECO:0000256" key="9">
    <source>
        <dbReference type="ARBA" id="ARBA00023053"/>
    </source>
</evidence>
<accession>A0AAD9FZY6</accession>
<name>A0AAD9FZY6_9STRA</name>
<feature type="transmembrane region" description="Helical" evidence="15">
    <location>
        <begin position="655"/>
        <end position="678"/>
    </location>
</feature>
<dbReference type="GO" id="GO:0005298">
    <property type="term" value="F:proline:sodium symporter activity"/>
    <property type="evidence" value="ECO:0007669"/>
    <property type="project" value="TreeGrafter"/>
</dbReference>
<keyword evidence="13" id="KW-0175">Coiled coil</keyword>
<proteinExistence type="inferred from homology"/>
<dbReference type="Gene3D" id="1.20.1730.10">
    <property type="entry name" value="Sodium/glucose cotransporter"/>
    <property type="match status" value="1"/>
</dbReference>
<dbReference type="GO" id="GO:0015824">
    <property type="term" value="P:proline transport"/>
    <property type="evidence" value="ECO:0007669"/>
    <property type="project" value="TreeGrafter"/>
</dbReference>
<keyword evidence="12" id="KW-0739">Sodium transport</keyword>
<feature type="compositionally biased region" description="Basic and acidic residues" evidence="14">
    <location>
        <begin position="1209"/>
        <end position="1219"/>
    </location>
</feature>
<dbReference type="InterPro" id="IPR001734">
    <property type="entry name" value="Na/solute_symporter"/>
</dbReference>
<feature type="transmembrane region" description="Helical" evidence="15">
    <location>
        <begin position="577"/>
        <end position="598"/>
    </location>
</feature>
<organism evidence="17 18">
    <name type="scientific">Phytophthora citrophthora</name>
    <dbReference type="NCBI Taxonomy" id="4793"/>
    <lineage>
        <taxon>Eukaryota</taxon>
        <taxon>Sar</taxon>
        <taxon>Stramenopiles</taxon>
        <taxon>Oomycota</taxon>
        <taxon>Peronosporomycetes</taxon>
        <taxon>Peronosporales</taxon>
        <taxon>Peronosporaceae</taxon>
        <taxon>Phytophthora</taxon>
    </lineage>
</organism>
<dbReference type="Pfam" id="PF00474">
    <property type="entry name" value="SSF"/>
    <property type="match status" value="1"/>
</dbReference>
<feature type="domain" description="EF-hand" evidence="16">
    <location>
        <begin position="1990"/>
        <end position="2025"/>
    </location>
</feature>
<reference evidence="17" key="1">
    <citation type="submission" date="2023-08" db="EMBL/GenBank/DDBJ databases">
        <title>Reference Genome Resource for the Citrus Pathogen Phytophthora citrophthora.</title>
        <authorList>
            <person name="Moller H."/>
            <person name="Coetzee B."/>
            <person name="Rose L.J."/>
            <person name="Van Niekerk J.M."/>
        </authorList>
    </citation>
    <scope>NUCLEOTIDE SEQUENCE</scope>
    <source>
        <strain evidence="17">STE-U-9442</strain>
    </source>
</reference>
<keyword evidence="11 15" id="KW-0472">Membrane</keyword>
<evidence type="ECO:0000256" key="12">
    <source>
        <dbReference type="ARBA" id="ARBA00023201"/>
    </source>
</evidence>
<keyword evidence="10" id="KW-0406">Ion transport</keyword>
<dbReference type="GO" id="GO:0015193">
    <property type="term" value="F:L-proline transmembrane transporter activity"/>
    <property type="evidence" value="ECO:0007669"/>
    <property type="project" value="TreeGrafter"/>
</dbReference>
<keyword evidence="18" id="KW-1185">Reference proteome</keyword>
<comment type="similarity">
    <text evidence="2">Belongs to the sodium:solute symporter (SSF) (TC 2.A.21) family.</text>
</comment>
<evidence type="ECO:0000313" key="17">
    <source>
        <dbReference type="EMBL" id="KAK1929007.1"/>
    </source>
</evidence>
<feature type="transmembrane region" description="Helical" evidence="15">
    <location>
        <begin position="390"/>
        <end position="414"/>
    </location>
</feature>
<evidence type="ECO:0000256" key="11">
    <source>
        <dbReference type="ARBA" id="ARBA00023136"/>
    </source>
</evidence>
<feature type="domain" description="EF-hand" evidence="16">
    <location>
        <begin position="2143"/>
        <end position="2178"/>
    </location>
</feature>
<dbReference type="PANTHER" id="PTHR48086:SF3">
    <property type="entry name" value="SODIUM_PROLINE SYMPORTER"/>
    <property type="match status" value="1"/>
</dbReference>
<keyword evidence="7" id="KW-0769">Symport</keyword>
<dbReference type="CDD" id="cd00051">
    <property type="entry name" value="EFh"/>
    <property type="match status" value="2"/>
</dbReference>
<feature type="transmembrane region" description="Helical" evidence="15">
    <location>
        <begin position="345"/>
        <end position="370"/>
    </location>
</feature>
<feature type="transmembrane region" description="Helical" evidence="15">
    <location>
        <begin position="685"/>
        <end position="705"/>
    </location>
</feature>
<dbReference type="SMART" id="SM00054">
    <property type="entry name" value="EFh"/>
    <property type="match status" value="6"/>
</dbReference>
<comment type="subcellular location">
    <subcellularLocation>
        <location evidence="1">Cell membrane</location>
        <topology evidence="1">Multi-pass membrane protein</topology>
    </subcellularLocation>
</comment>
<feature type="compositionally biased region" description="Acidic residues" evidence="14">
    <location>
        <begin position="2237"/>
        <end position="2247"/>
    </location>
</feature>
<dbReference type="Gene3D" id="1.10.238.10">
    <property type="entry name" value="EF-hand"/>
    <property type="match status" value="3"/>
</dbReference>
<feature type="transmembrane region" description="Helical" evidence="15">
    <location>
        <begin position="421"/>
        <end position="439"/>
    </location>
</feature>
<feature type="transmembrane region" description="Helical" evidence="15">
    <location>
        <begin position="799"/>
        <end position="819"/>
    </location>
</feature>
<dbReference type="PROSITE" id="PS50222">
    <property type="entry name" value="EF_HAND_2"/>
    <property type="match status" value="5"/>
</dbReference>
<dbReference type="GO" id="GO:0005509">
    <property type="term" value="F:calcium ion binding"/>
    <property type="evidence" value="ECO:0007669"/>
    <property type="project" value="InterPro"/>
</dbReference>
<feature type="coiled-coil region" evidence="13">
    <location>
        <begin position="1332"/>
        <end position="1366"/>
    </location>
</feature>
<feature type="region of interest" description="Disordered" evidence="14">
    <location>
        <begin position="1202"/>
        <end position="1225"/>
    </location>
</feature>
<dbReference type="Pfam" id="PF13202">
    <property type="entry name" value="EF-hand_5"/>
    <property type="match status" value="1"/>
</dbReference>
<feature type="domain" description="EF-hand" evidence="16">
    <location>
        <begin position="1872"/>
        <end position="1907"/>
    </location>
</feature>
<feature type="region of interest" description="Disordered" evidence="14">
    <location>
        <begin position="1538"/>
        <end position="1562"/>
    </location>
</feature>
<feature type="domain" description="EF-hand" evidence="16">
    <location>
        <begin position="1938"/>
        <end position="1973"/>
    </location>
</feature>
<evidence type="ECO:0000256" key="2">
    <source>
        <dbReference type="ARBA" id="ARBA00006434"/>
    </source>
</evidence>
<feature type="transmembrane region" description="Helical" evidence="15">
    <location>
        <begin position="775"/>
        <end position="793"/>
    </location>
</feature>
<evidence type="ECO:0000256" key="3">
    <source>
        <dbReference type="ARBA" id="ARBA00022448"/>
    </source>
</evidence>
<dbReference type="GO" id="GO:0005886">
    <property type="term" value="C:plasma membrane"/>
    <property type="evidence" value="ECO:0007669"/>
    <property type="project" value="UniProtKB-SubCell"/>
</dbReference>
<feature type="compositionally biased region" description="Low complexity" evidence="14">
    <location>
        <begin position="2287"/>
        <end position="2310"/>
    </location>
</feature>
<feature type="transmembrane region" description="Helical" evidence="15">
    <location>
        <begin position="532"/>
        <end position="557"/>
    </location>
</feature>
<feature type="compositionally biased region" description="Low complexity" evidence="14">
    <location>
        <begin position="849"/>
        <end position="872"/>
    </location>
</feature>
<dbReference type="SUPFAM" id="SSF47473">
    <property type="entry name" value="EF-hand"/>
    <property type="match status" value="3"/>
</dbReference>
<dbReference type="InterPro" id="IPR002048">
    <property type="entry name" value="EF_hand_dom"/>
</dbReference>
<evidence type="ECO:0000256" key="10">
    <source>
        <dbReference type="ARBA" id="ARBA00023065"/>
    </source>
</evidence>
<feature type="transmembrane region" description="Helical" evidence="15">
    <location>
        <begin position="185"/>
        <end position="210"/>
    </location>
</feature>
<keyword evidence="3" id="KW-0813">Transport</keyword>
<evidence type="ECO:0000256" key="8">
    <source>
        <dbReference type="ARBA" id="ARBA00022989"/>
    </source>
</evidence>
<keyword evidence="5 15" id="KW-0812">Transmembrane</keyword>
<evidence type="ECO:0000256" key="5">
    <source>
        <dbReference type="ARBA" id="ARBA00022692"/>
    </source>
</evidence>
<comment type="caution">
    <text evidence="17">The sequence shown here is derived from an EMBL/GenBank/DDBJ whole genome shotgun (WGS) entry which is preliminary data.</text>
</comment>
<evidence type="ECO:0000256" key="14">
    <source>
        <dbReference type="SAM" id="MobiDB-lite"/>
    </source>
</evidence>
<sequence>MATTAQPMATTTMLGHHQPDPSCCEDAHTAELESTSSIEPKPMKSVRWSTIIIHEFGVGLGGSAVSNKGGPSIGLADTPEFTWTTQVGEMAERANGLRRFSPSQRIRLLQAAGIPDGIITRHARETNIILSSRRRSKTSWENSDVEEEEEEAREELLRKRSADQAMLERPCAAYSRRPRMIPTNYLSTLDLAICAGYLASVLLVGLFFTFREQREREKLRLTRLHHQALMDAGARDPNHLDASSNRKPVRNDHVLEEYYLGGRRIPWYALAVADVSSYIDISGTMINTALLYALGVKGMYIEIRGGLCLFLAFQLAYTGKLSRRCPVKTRGEWIKFRFGTRLGAVLLRTTIAFTSLTSGVLATTYFAVGGGKFFTEFVKLPEWGGLPSEFWAAALLMAVAMLYTIASGFSTVVYTDVYQSLFIFASFVIVAVMGFMVQLPDDFSVFLPGKSVRDEPEYIEVNTTRSEWVSAVPPSSLGLPDEASYSMYNSFGLILVSYSLLQMMRSASGPGGSGLQTVLATKSEREVRSQTFLAMVFLSLRWAFSGGIAVMGIHYSMQHGGVVVDPERVVPIVINKVLPVGAKGFVLASLLAAALTTFDTTINSSSSYWTVDIYQALINPKASEKQLLWQARLSSAFVMFAGLFLSLDVSTINRIWGFMTIAMAGGLIWPFFFSWYWARFNAYSCLLGIASGYIAAIAVFIFAPLLEEFRAFVITSSISGVISIVVCLFTRPEPDKVLRRFYRFARPPGAWHKIKHICFTQEVIAEIDSENHTDLACTGLIVVAQLALYILAVSVVAKAWAQSLVLVAILVVTLPLIYLKWYVKLKDRPDAVDVYNEDNVLITQKSPKSSTVSEATTTGSSSSGGSTSPASPDQRKKRQRSASTSSECDYETSPKKTKKRLRWSTITVHEFGVGLGGSSVPGKGGPSIGLSDKPEFTWTTNVGEMAECVEGVHRFSSDERVQLLQSAGVSEGMILRFSREANIINCSRRRTLVEVSAAREEAKRQRQQQQVCKVESPRPCSSSFLNRPRMIPVNYEQWTATQIRVLTASGLASSHLQPFTRLLYSDPKTRHRKAQTFLVESRDSEEVNCRRHRDRNGKFTATWTDSELFNVHSTVNWIELQLWNRFDNGFDVFLGKTSVSLHQLRDEVKTSGDSVAMTGGLWFPLQTPEANGLGPHLSLQVECLFSSDPKVLHIREDIKRRRKEKHRTKGEDADQREASEGEEEANNSVVDPVFTFTRPFLPLEWSLLAATNVRQLFFHSDVERLAAFRDVVLYSDLEQELEDDEGLQIDEAHVEAFKACQFSAQYLDHCVNTLSERLDLYTEDYRGLHDTREKLVRRNKSLKAQRKRLRKENDDLELLIAAYRRVLETNDVTPPTDQLEVTTNTPVRDSMTLVSPATSPTNSISPMKPQFLQTWEERERERRLEKEISKSQRIQEEQQRLNQRALERQQREDYEASLSKVKHNREQRAARRLQVFFRDFNREIQTQRRTAETQAATLVQTTWRRFILVREYPHQLETKKQESERQLMAQNEREMREYLDETSHKRALSPPESVQSEEDAPSPSKQVVDALVATWRKLRRVFVLAHRVKGVHYHSLFTALDLRQDDVIDRAELRLGARSFNVRLDRKMTRALIALVRTKCGISSKPLLLTFEQFLTGFELVEAAVDQLEVNAVLDTSKRGEPKQNETVTSDLEGKKQVQPTEDELENLVAAVRALRSAIYESAGSFLAASGKAPNDFRAFREALVGIFSRLDADGNGHLDVEELVTCVASFNLQLSSEKVSLLRELFVGDRESDRVGVAEFISFVLAEPSADDELGLVGHKLREELATRVRAQAQTNSVEDAVRLVLGTHRKDQSCSIPEFVRALNRLQLDFTPTQLARLVVRLDRDGDRSISFDEVLIWLRLRSQPLADEPAPERRTMVEKTMEKAEGLHLLLEKLASKSDLTALFRQIDRDNSGKINQEELREFLSQQDLVSIQEVSQLCQVSASQDPVALVAQEMMNLLDVDGNGVATLKEWLKLARYEPSEANNLLMVESMRKALKESENNDPERLVNWFSELPGTIQDQAEPLQVKLRVAEFKTALRAKLGGRLISLQTIDRVVRSLDRDSSGWITTSELSNWTYSPRDLEELLRLVKKCWQPEYESSRGDLAATLYQSFDVDGNGSLAVRELREGFVMFGLSLSEYEARVLLLSFDLDGDGCWSKAEFLAFVMKLFPVKKVQVPATQEPTSEDGNGFEDSAYSDDLLEPESDASSTFLDTGTRPVEYSEDFDAVDVYNEDNVLITQKSPKSSTVSEATTTGSSSSGGSTSPASPDQRKKRQRSASTSSECDYETSPKKTKKRLRWSTITVHEFGVGLGGSSVPGKGGPSIGLSDKPEFTWTTNVGEMAECVEGVHRFSSDERVQLLQSAGVSEGMILRFSREANIINCSRRRTLVEVSAAREEAKRQRQQQQVCKVESPRPCSSSFLNRPRMIPVNYTSMESKSVRWSTVTVYEFPVGIGGSAVPRRGGPAVGLARTAQSVWRTSVDAAQQKLETTQAKDKQTNATTATRRHQRRRVRWLKPLERITMLEKAGYSEERIYRMLMESSRIAQSRRLCLRVASLECAA</sequence>
<keyword evidence="4" id="KW-1003">Cell membrane</keyword>
<evidence type="ECO:0000256" key="4">
    <source>
        <dbReference type="ARBA" id="ARBA00022475"/>
    </source>
</evidence>
<feature type="region of interest" description="Disordered" evidence="14">
    <location>
        <begin position="2283"/>
        <end position="2334"/>
    </location>
</feature>
<feature type="compositionally biased region" description="Low complexity" evidence="14">
    <location>
        <begin position="1"/>
        <end position="13"/>
    </location>
</feature>
<feature type="transmembrane region" description="Helical" evidence="15">
    <location>
        <begin position="483"/>
        <end position="501"/>
    </location>
</feature>
<feature type="region of interest" description="Disordered" evidence="14">
    <location>
        <begin position="846"/>
        <end position="896"/>
    </location>
</feature>
<evidence type="ECO:0000256" key="15">
    <source>
        <dbReference type="SAM" id="Phobius"/>
    </source>
</evidence>
<feature type="region of interest" description="Disordered" evidence="14">
    <location>
        <begin position="2221"/>
        <end position="2257"/>
    </location>
</feature>
<evidence type="ECO:0000256" key="1">
    <source>
        <dbReference type="ARBA" id="ARBA00004651"/>
    </source>
</evidence>
<keyword evidence="8 15" id="KW-1133">Transmembrane helix</keyword>
<dbReference type="InterPro" id="IPR050277">
    <property type="entry name" value="Sodium:Solute_Symporter"/>
</dbReference>
<dbReference type="PANTHER" id="PTHR48086">
    <property type="entry name" value="SODIUM/PROLINE SYMPORTER-RELATED"/>
    <property type="match status" value="1"/>
</dbReference>
<dbReference type="PROSITE" id="PS50283">
    <property type="entry name" value="NA_SOLUT_SYMP_3"/>
    <property type="match status" value="1"/>
</dbReference>
<dbReference type="PROSITE" id="PS00018">
    <property type="entry name" value="EF_HAND_1"/>
    <property type="match status" value="5"/>
</dbReference>
<dbReference type="InterPro" id="IPR038377">
    <property type="entry name" value="Na/Glc_symporter_sf"/>
</dbReference>
<dbReference type="EMBL" id="JASMQC010000053">
    <property type="protein sequence ID" value="KAK1929007.1"/>
    <property type="molecule type" value="Genomic_DNA"/>
</dbReference>